<protein>
    <submittedName>
        <fullName evidence="7">Uncharacterized protein</fullName>
    </submittedName>
</protein>
<feature type="compositionally biased region" description="Basic residues" evidence="6">
    <location>
        <begin position="34"/>
        <end position="43"/>
    </location>
</feature>
<keyword evidence="4" id="KW-0472">Membrane</keyword>
<keyword evidence="2" id="KW-0490">MHC I</keyword>
<dbReference type="GO" id="GO:0001916">
    <property type="term" value="P:positive regulation of T cell mediated cytotoxicity"/>
    <property type="evidence" value="ECO:0007669"/>
    <property type="project" value="TreeGrafter"/>
</dbReference>
<dbReference type="PANTHER" id="PTHR16675">
    <property type="entry name" value="MHC CLASS I-RELATED"/>
    <property type="match status" value="1"/>
</dbReference>
<sequence>PRPGRAAGSPGTSKSATWTTRSSCGLTATPRVRGWSRGRRGWSRRAGVLGPGGAESQGRRTEFPREPADPARPLQLERAVTPKTHVTHHPFSDHEAEVLGPGLLPCKDHIDLAAGWEDQTQDTKLVETRSAGDGTFQKWAAVVVPSGEEQIHTCHGQHEGLSEPLMLRWGKEAIGGSHLFSGKAGALLGPFSRVRLRPGSGPLTFPFLPRAVFPVHHPLHGHHCWPSCRRNCGHGSCDGCCDVEGKGSGREGVRGGVGFSCSTRGFKPQVEVFSASLLGSTIHTRANPAWVLVCQHLFFCEAHVTTNDRCITLMTLVLGS</sequence>
<reference evidence="7" key="3">
    <citation type="submission" date="2025-09" db="UniProtKB">
        <authorList>
            <consortium name="Ensembl"/>
        </authorList>
    </citation>
    <scope>IDENTIFICATION</scope>
</reference>
<evidence type="ECO:0000313" key="8">
    <source>
        <dbReference type="Proteomes" id="UP000008225"/>
    </source>
</evidence>
<proteinExistence type="predicted"/>
<evidence type="ECO:0000256" key="3">
    <source>
        <dbReference type="ARBA" id="ARBA00022859"/>
    </source>
</evidence>
<dbReference type="GO" id="GO:0009897">
    <property type="term" value="C:external side of plasma membrane"/>
    <property type="evidence" value="ECO:0007669"/>
    <property type="project" value="TreeGrafter"/>
</dbReference>
<dbReference type="GO" id="GO:0006955">
    <property type="term" value="P:immune response"/>
    <property type="evidence" value="ECO:0007669"/>
    <property type="project" value="TreeGrafter"/>
</dbReference>
<dbReference type="GeneTree" id="ENSGT01120000271826"/>
<keyword evidence="5" id="KW-0325">Glycoprotein</keyword>
<organism evidence="7 8">
    <name type="scientific">Callithrix jacchus</name>
    <name type="common">White-tufted-ear marmoset</name>
    <name type="synonym">Simia Jacchus</name>
    <dbReference type="NCBI Taxonomy" id="9483"/>
    <lineage>
        <taxon>Eukaryota</taxon>
        <taxon>Metazoa</taxon>
        <taxon>Chordata</taxon>
        <taxon>Craniata</taxon>
        <taxon>Vertebrata</taxon>
        <taxon>Euteleostomi</taxon>
        <taxon>Mammalia</taxon>
        <taxon>Eutheria</taxon>
        <taxon>Euarchontoglires</taxon>
        <taxon>Primates</taxon>
        <taxon>Haplorrhini</taxon>
        <taxon>Platyrrhini</taxon>
        <taxon>Cebidae</taxon>
        <taxon>Callitrichinae</taxon>
        <taxon>Callithrix</taxon>
        <taxon>Callithrix</taxon>
    </lineage>
</organism>
<dbReference type="InterPro" id="IPR013783">
    <property type="entry name" value="Ig-like_fold"/>
</dbReference>
<evidence type="ECO:0000256" key="5">
    <source>
        <dbReference type="ARBA" id="ARBA00023180"/>
    </source>
</evidence>
<evidence type="ECO:0000256" key="2">
    <source>
        <dbReference type="ARBA" id="ARBA00022451"/>
    </source>
</evidence>
<dbReference type="GO" id="GO:0042612">
    <property type="term" value="C:MHC class I protein complex"/>
    <property type="evidence" value="ECO:0007669"/>
    <property type="project" value="UniProtKB-KW"/>
</dbReference>
<dbReference type="SUPFAM" id="SSF48726">
    <property type="entry name" value="Immunoglobulin"/>
    <property type="match status" value="1"/>
</dbReference>
<name>A0A8I3WRE9_CALJA</name>
<dbReference type="InterPro" id="IPR050208">
    <property type="entry name" value="MHC_class-I_related"/>
</dbReference>
<evidence type="ECO:0000256" key="4">
    <source>
        <dbReference type="ARBA" id="ARBA00023136"/>
    </source>
</evidence>
<dbReference type="GO" id="GO:0042605">
    <property type="term" value="F:peptide antigen binding"/>
    <property type="evidence" value="ECO:0007669"/>
    <property type="project" value="TreeGrafter"/>
</dbReference>
<reference evidence="7 8" key="1">
    <citation type="submission" date="2009-03" db="EMBL/GenBank/DDBJ databases">
        <authorList>
            <person name="Warren W."/>
            <person name="Ye L."/>
            <person name="Minx P."/>
            <person name="Worley K."/>
            <person name="Gibbs R."/>
            <person name="Wilson R.K."/>
        </authorList>
    </citation>
    <scope>NUCLEOTIDE SEQUENCE [LARGE SCALE GENOMIC DNA]</scope>
</reference>
<comment type="subcellular location">
    <subcellularLocation>
        <location evidence="1">Membrane</location>
        <topology evidence="1">Single-pass membrane protein</topology>
    </subcellularLocation>
</comment>
<feature type="region of interest" description="Disordered" evidence="6">
    <location>
        <begin position="1"/>
        <end position="72"/>
    </location>
</feature>
<dbReference type="InterPro" id="IPR036179">
    <property type="entry name" value="Ig-like_dom_sf"/>
</dbReference>
<keyword evidence="8" id="KW-1185">Reference proteome</keyword>
<dbReference type="Proteomes" id="UP000008225">
    <property type="component" value="Chromosome 4"/>
</dbReference>
<feature type="compositionally biased region" description="Polar residues" evidence="6">
    <location>
        <begin position="10"/>
        <end position="26"/>
    </location>
</feature>
<evidence type="ECO:0000313" key="7">
    <source>
        <dbReference type="Ensembl" id="ENSCJAP00000093038.1"/>
    </source>
</evidence>
<dbReference type="GO" id="GO:0002486">
    <property type="term" value="P:antigen processing and presentation of endogenous peptide antigen via MHC class I via ER pathway, TAP-independent"/>
    <property type="evidence" value="ECO:0007669"/>
    <property type="project" value="TreeGrafter"/>
</dbReference>
<dbReference type="AlphaFoldDB" id="A0A8I3WRE9"/>
<dbReference type="GO" id="GO:0098553">
    <property type="term" value="C:lumenal side of endoplasmic reticulum membrane"/>
    <property type="evidence" value="ECO:0007669"/>
    <property type="project" value="UniProtKB-ARBA"/>
</dbReference>
<dbReference type="Gene3D" id="2.60.40.10">
    <property type="entry name" value="Immunoglobulins"/>
    <property type="match status" value="1"/>
</dbReference>
<accession>A0A8I3WRE9</accession>
<dbReference type="PANTHER" id="PTHR16675:SF251">
    <property type="entry name" value="HLA CLASS I HISTOCOMPATIBILITY ANTIGEN, C ALPHA CHAIN"/>
    <property type="match status" value="1"/>
</dbReference>
<dbReference type="GO" id="GO:0005102">
    <property type="term" value="F:signaling receptor binding"/>
    <property type="evidence" value="ECO:0007669"/>
    <property type="project" value="TreeGrafter"/>
</dbReference>
<evidence type="ECO:0000256" key="6">
    <source>
        <dbReference type="SAM" id="MobiDB-lite"/>
    </source>
</evidence>
<evidence type="ECO:0000256" key="1">
    <source>
        <dbReference type="ARBA" id="ARBA00004167"/>
    </source>
</evidence>
<feature type="compositionally biased region" description="Basic and acidic residues" evidence="6">
    <location>
        <begin position="57"/>
        <end position="69"/>
    </location>
</feature>
<dbReference type="GO" id="GO:0030670">
    <property type="term" value="C:phagocytic vesicle membrane"/>
    <property type="evidence" value="ECO:0007669"/>
    <property type="project" value="UniProtKB-ARBA"/>
</dbReference>
<reference evidence="7" key="2">
    <citation type="submission" date="2025-08" db="UniProtKB">
        <authorList>
            <consortium name="Ensembl"/>
        </authorList>
    </citation>
    <scope>IDENTIFICATION</scope>
</reference>
<dbReference type="GO" id="GO:0002476">
    <property type="term" value="P:antigen processing and presentation of endogenous peptide antigen via MHC class Ib"/>
    <property type="evidence" value="ECO:0007669"/>
    <property type="project" value="TreeGrafter"/>
</dbReference>
<dbReference type="GO" id="GO:0005615">
    <property type="term" value="C:extracellular space"/>
    <property type="evidence" value="ECO:0007669"/>
    <property type="project" value="TreeGrafter"/>
</dbReference>
<keyword evidence="3" id="KW-0391">Immunity</keyword>
<dbReference type="Ensembl" id="ENSCJAT00000118835.1">
    <property type="protein sequence ID" value="ENSCJAP00000093038.1"/>
    <property type="gene ID" value="ENSCJAG00000081869.1"/>
</dbReference>